<reference evidence="1" key="1">
    <citation type="submission" date="2021-01" db="EMBL/GenBank/DDBJ databases">
        <title>WGS of actinomycetes isolated from Thailand.</title>
        <authorList>
            <person name="Thawai C."/>
        </authorList>
    </citation>
    <scope>NUCLEOTIDE SEQUENCE</scope>
    <source>
        <strain evidence="1">RCU-197</strain>
    </source>
</reference>
<dbReference type="PRINTS" id="PR00394">
    <property type="entry name" value="RHSPROTEIN"/>
</dbReference>
<proteinExistence type="predicted"/>
<keyword evidence="2" id="KW-1185">Reference proteome</keyword>
<evidence type="ECO:0008006" key="3">
    <source>
        <dbReference type="Google" id="ProtNLM"/>
    </source>
</evidence>
<evidence type="ECO:0000313" key="1">
    <source>
        <dbReference type="EMBL" id="MBL1086719.1"/>
    </source>
</evidence>
<comment type="caution">
    <text evidence="1">The sequence shown here is derived from an EMBL/GenBank/DDBJ whole genome shotgun (WGS) entry which is preliminary data.</text>
</comment>
<gene>
    <name evidence="1" type="ORF">JK359_32970</name>
</gene>
<evidence type="ECO:0000313" key="2">
    <source>
        <dbReference type="Proteomes" id="UP000661858"/>
    </source>
</evidence>
<dbReference type="InterPro" id="IPR022385">
    <property type="entry name" value="Rhs_assc_core"/>
</dbReference>
<dbReference type="InterPro" id="IPR050708">
    <property type="entry name" value="T6SS_VgrG/RHS"/>
</dbReference>
<organism evidence="1 2">
    <name type="scientific">Streptomyces actinomycinicus</name>
    <dbReference type="NCBI Taxonomy" id="1695166"/>
    <lineage>
        <taxon>Bacteria</taxon>
        <taxon>Bacillati</taxon>
        <taxon>Actinomycetota</taxon>
        <taxon>Actinomycetes</taxon>
        <taxon>Kitasatosporales</taxon>
        <taxon>Streptomycetaceae</taxon>
        <taxon>Streptomyces</taxon>
    </lineage>
</organism>
<dbReference type="Proteomes" id="UP000661858">
    <property type="component" value="Unassembled WGS sequence"/>
</dbReference>
<dbReference type="AlphaFoldDB" id="A0A937ERJ9"/>
<dbReference type="PANTHER" id="PTHR32305">
    <property type="match status" value="1"/>
</dbReference>
<dbReference type="PANTHER" id="PTHR32305:SF15">
    <property type="entry name" value="PROTEIN RHSA-RELATED"/>
    <property type="match status" value="1"/>
</dbReference>
<name>A0A937ERJ9_9ACTN</name>
<dbReference type="RefSeq" id="WP_201843271.1">
    <property type="nucleotide sequence ID" value="NZ_JAERRK010000024.1"/>
</dbReference>
<sequence>MTREHLPPPAVGEPLRFPGRYFDSETGLNYNYLRHYDPEVGRYLSLDPQGLAPAANPVAHVDRPSVLCDPLGLASQKSPIPPKPYETPNYPDLAKQFNPEGGNMNCTYVADAFEQYMRGQGIKPVPGYIGGPQSLARLENVYGGSFQDTSFWGMVDHVRNAGHGARGIVAGESPVPGLPGHVFKILRTN</sequence>
<dbReference type="EMBL" id="JAERRK010000024">
    <property type="protein sequence ID" value="MBL1086719.1"/>
    <property type="molecule type" value="Genomic_DNA"/>
</dbReference>
<dbReference type="Gene3D" id="2.180.10.10">
    <property type="entry name" value="RHS repeat-associated core"/>
    <property type="match status" value="1"/>
</dbReference>
<dbReference type="NCBIfam" id="TIGR03696">
    <property type="entry name" value="Rhs_assc_core"/>
    <property type="match status" value="1"/>
</dbReference>
<protein>
    <recommendedName>
        <fullName evidence="3">RHS repeat-associated core domain-containing protein</fullName>
    </recommendedName>
</protein>
<accession>A0A937ERJ9</accession>